<reference evidence="7 8" key="1">
    <citation type="submission" date="2019-08" db="EMBL/GenBank/DDBJ databases">
        <authorList>
            <person name="Liang Q."/>
        </authorList>
    </citation>
    <scope>NUCLEOTIDE SEQUENCE [LARGE SCALE GENOMIC DNA]</scope>
    <source>
        <strain evidence="7 8">V1718</strain>
    </source>
</reference>
<dbReference type="KEGG" id="bbae:FRD01_04850"/>
<keyword evidence="2 4" id="KW-0479">Metal-binding</keyword>
<gene>
    <name evidence="7" type="ORF">FRD01_04850</name>
</gene>
<dbReference type="Gene3D" id="1.10.760.10">
    <property type="entry name" value="Cytochrome c-like domain"/>
    <property type="match status" value="1"/>
</dbReference>
<evidence type="ECO:0000256" key="1">
    <source>
        <dbReference type="ARBA" id="ARBA00022617"/>
    </source>
</evidence>
<sequence>MKNLKKFITTGALLGLSLGASGCLDWWPEFGIPAGKQPWGELNPLQEMHTSPAIKDQGPEGMRYLPPGTVPVGFRPNPIPADQAANSAVLKNPVPINDQSMRYGKLMYETTCIVCHGDDGRGMGYIVPKYPQPPDLTSARARDWTDGQIYHVISHGQGTMGSYKSQLKPEERWAVVNYVRALQRAQYPEPTDLENLTE</sequence>
<protein>
    <submittedName>
        <fullName evidence="7">Cytochrome c</fullName>
    </submittedName>
</protein>
<evidence type="ECO:0000256" key="3">
    <source>
        <dbReference type="ARBA" id="ARBA00023004"/>
    </source>
</evidence>
<dbReference type="AlphaFoldDB" id="A0A5B8XR84"/>
<organism evidence="7 8">
    <name type="scientific">Microvenator marinus</name>
    <dbReference type="NCBI Taxonomy" id="2600177"/>
    <lineage>
        <taxon>Bacteria</taxon>
        <taxon>Deltaproteobacteria</taxon>
        <taxon>Bradymonadales</taxon>
        <taxon>Microvenatoraceae</taxon>
        <taxon>Microvenator</taxon>
    </lineage>
</organism>
<keyword evidence="3 4" id="KW-0408">Iron</keyword>
<feature type="domain" description="Cytochrome c" evidence="6">
    <location>
        <begin position="99"/>
        <end position="183"/>
    </location>
</feature>
<dbReference type="SUPFAM" id="SSF46626">
    <property type="entry name" value="Cytochrome c"/>
    <property type="match status" value="1"/>
</dbReference>
<evidence type="ECO:0000256" key="2">
    <source>
        <dbReference type="ARBA" id="ARBA00022723"/>
    </source>
</evidence>
<dbReference type="InterPro" id="IPR009056">
    <property type="entry name" value="Cyt_c-like_dom"/>
</dbReference>
<evidence type="ECO:0000313" key="8">
    <source>
        <dbReference type="Proteomes" id="UP000321595"/>
    </source>
</evidence>
<accession>A0A5B8XR84</accession>
<evidence type="ECO:0000313" key="7">
    <source>
        <dbReference type="EMBL" id="QED26583.1"/>
    </source>
</evidence>
<feature type="signal peptide" evidence="5">
    <location>
        <begin position="1"/>
        <end position="22"/>
    </location>
</feature>
<keyword evidence="1 4" id="KW-0349">Heme</keyword>
<name>A0A5B8XR84_9DELT</name>
<evidence type="ECO:0000256" key="5">
    <source>
        <dbReference type="SAM" id="SignalP"/>
    </source>
</evidence>
<dbReference type="Proteomes" id="UP000321595">
    <property type="component" value="Chromosome"/>
</dbReference>
<dbReference type="RefSeq" id="WP_146958142.1">
    <property type="nucleotide sequence ID" value="NZ_CP042467.1"/>
</dbReference>
<keyword evidence="5" id="KW-0732">Signal</keyword>
<dbReference type="GO" id="GO:0009055">
    <property type="term" value="F:electron transfer activity"/>
    <property type="evidence" value="ECO:0007669"/>
    <property type="project" value="InterPro"/>
</dbReference>
<feature type="chain" id="PRO_5023074177" evidence="5">
    <location>
        <begin position="23"/>
        <end position="198"/>
    </location>
</feature>
<dbReference type="EMBL" id="CP042467">
    <property type="protein sequence ID" value="QED26583.1"/>
    <property type="molecule type" value="Genomic_DNA"/>
</dbReference>
<dbReference type="InterPro" id="IPR036909">
    <property type="entry name" value="Cyt_c-like_dom_sf"/>
</dbReference>
<dbReference type="PROSITE" id="PS51257">
    <property type="entry name" value="PROKAR_LIPOPROTEIN"/>
    <property type="match status" value="1"/>
</dbReference>
<dbReference type="GO" id="GO:0020037">
    <property type="term" value="F:heme binding"/>
    <property type="evidence" value="ECO:0007669"/>
    <property type="project" value="InterPro"/>
</dbReference>
<dbReference type="PROSITE" id="PS51007">
    <property type="entry name" value="CYTC"/>
    <property type="match status" value="1"/>
</dbReference>
<dbReference type="PANTHER" id="PTHR40394">
    <property type="entry name" value="LIPOPROTEIN-RELATED"/>
    <property type="match status" value="1"/>
</dbReference>
<evidence type="ECO:0000256" key="4">
    <source>
        <dbReference type="PROSITE-ProRule" id="PRU00433"/>
    </source>
</evidence>
<proteinExistence type="predicted"/>
<dbReference type="PANTHER" id="PTHR40394:SF2">
    <property type="entry name" value="QUINOL:CYTOCHROME C OXIDOREDUCTASE MEMBRANE PROTEIN"/>
    <property type="match status" value="1"/>
</dbReference>
<keyword evidence="8" id="KW-1185">Reference proteome</keyword>
<dbReference type="Pfam" id="PF13442">
    <property type="entry name" value="Cytochrome_CBB3"/>
    <property type="match status" value="1"/>
</dbReference>
<evidence type="ECO:0000259" key="6">
    <source>
        <dbReference type="PROSITE" id="PS51007"/>
    </source>
</evidence>
<dbReference type="GO" id="GO:0046872">
    <property type="term" value="F:metal ion binding"/>
    <property type="evidence" value="ECO:0007669"/>
    <property type="project" value="UniProtKB-KW"/>
</dbReference>
<dbReference type="OrthoDB" id="9773456at2"/>